<evidence type="ECO:0000313" key="2">
    <source>
        <dbReference type="EMBL" id="CAA7271271.1"/>
    </source>
</evidence>
<dbReference type="OrthoDB" id="3265734at2759"/>
<dbReference type="Gene3D" id="2.60.120.260">
    <property type="entry name" value="Galactose-binding domain-like"/>
    <property type="match status" value="1"/>
</dbReference>
<keyword evidence="3" id="KW-1185">Reference proteome</keyword>
<feature type="transmembrane region" description="Helical" evidence="1">
    <location>
        <begin position="157"/>
        <end position="180"/>
    </location>
</feature>
<organism evidence="2 3">
    <name type="scientific">Cyclocybe aegerita</name>
    <name type="common">Black poplar mushroom</name>
    <name type="synonym">Agrocybe aegerita</name>
    <dbReference type="NCBI Taxonomy" id="1973307"/>
    <lineage>
        <taxon>Eukaryota</taxon>
        <taxon>Fungi</taxon>
        <taxon>Dikarya</taxon>
        <taxon>Basidiomycota</taxon>
        <taxon>Agaricomycotina</taxon>
        <taxon>Agaricomycetes</taxon>
        <taxon>Agaricomycetidae</taxon>
        <taxon>Agaricales</taxon>
        <taxon>Agaricineae</taxon>
        <taxon>Bolbitiaceae</taxon>
        <taxon>Cyclocybe</taxon>
    </lineage>
</organism>
<comment type="caution">
    <text evidence="2">The sequence shown here is derived from an EMBL/GenBank/DDBJ whole genome shotgun (WGS) entry which is preliminary data.</text>
</comment>
<keyword evidence="1" id="KW-0472">Membrane</keyword>
<keyword evidence="1" id="KW-1133">Transmembrane helix</keyword>
<evidence type="ECO:0000313" key="3">
    <source>
        <dbReference type="Proteomes" id="UP000467700"/>
    </source>
</evidence>
<reference evidence="2 3" key="1">
    <citation type="submission" date="2020-01" db="EMBL/GenBank/DDBJ databases">
        <authorList>
            <person name="Gupta K D."/>
        </authorList>
    </citation>
    <scope>NUCLEOTIDE SEQUENCE [LARGE SCALE GENOMIC DNA]</scope>
</reference>
<dbReference type="AlphaFoldDB" id="A0A8S0WJL1"/>
<sequence>MGLFTLDDRDSAITYSSDDWEEAGVEEEFNSTSTRTSIRGPTANISFTGRGISVWGTLGHAGLGHTPLSTYILDSSPPKKYRGALHGSLQFRQKFFEVSGLAPGPHSLSVTNDVENAYLYLDFVLITPIDSLTPPMLNHVRPTPPHRNWDWKTPLSAMMGGFVGGLVVAGCLVMIFLVGLHETRRVPSPRRTHTFPLIKFLSIPEVIVVLLQVVRGL</sequence>
<keyword evidence="1" id="KW-0812">Transmembrane</keyword>
<evidence type="ECO:0000256" key="1">
    <source>
        <dbReference type="SAM" id="Phobius"/>
    </source>
</evidence>
<proteinExistence type="predicted"/>
<gene>
    <name evidence="2" type="ORF">AAE3_LOCUS13519</name>
</gene>
<accession>A0A8S0WJL1</accession>
<name>A0A8S0WJL1_CYCAE</name>
<protein>
    <submittedName>
        <fullName evidence="2">Uncharacterized protein</fullName>
    </submittedName>
</protein>
<dbReference type="Proteomes" id="UP000467700">
    <property type="component" value="Unassembled WGS sequence"/>
</dbReference>
<dbReference type="EMBL" id="CACVBS010000103">
    <property type="protein sequence ID" value="CAA7271271.1"/>
    <property type="molecule type" value="Genomic_DNA"/>
</dbReference>